<reference evidence="2 3" key="1">
    <citation type="journal article" date="2020" name="Genome Biol. Evol.">
        <title>A new high-quality draft genome assembly of the Chinese cordyceps Ophiocordyceps sinensis.</title>
        <authorList>
            <person name="Shu R."/>
            <person name="Zhang J."/>
            <person name="Meng Q."/>
            <person name="Zhang H."/>
            <person name="Zhou G."/>
            <person name="Li M."/>
            <person name="Wu P."/>
            <person name="Zhao Y."/>
            <person name="Chen C."/>
            <person name="Qin Q."/>
        </authorList>
    </citation>
    <scope>NUCLEOTIDE SEQUENCE [LARGE SCALE GENOMIC DNA]</scope>
    <source>
        <strain evidence="2 3">IOZ07</strain>
    </source>
</reference>
<dbReference type="Proteomes" id="UP000557566">
    <property type="component" value="Unassembled WGS sequence"/>
</dbReference>
<accession>A0A8H4PKH6</accession>
<proteinExistence type="predicted"/>
<sequence>MKFAAVATAVLAGVAQAAVSNQAMSQDLAANMEGAGDMDGMTLLNGIYNVKGGKGGRGGRGGQGGIGVNVGGGNDIASILKKATCALPCVDRAARKVPCSGKNLVAGLCGSIDKVKQGSEGCVRKCGVDQSLIDLAAKGAHFLCSRRGKLY</sequence>
<feature type="chain" id="PRO_5034168374" evidence="1">
    <location>
        <begin position="18"/>
        <end position="151"/>
    </location>
</feature>
<evidence type="ECO:0000313" key="2">
    <source>
        <dbReference type="EMBL" id="KAF4505118.1"/>
    </source>
</evidence>
<comment type="caution">
    <text evidence="2">The sequence shown here is derived from an EMBL/GenBank/DDBJ whole genome shotgun (WGS) entry which is preliminary data.</text>
</comment>
<feature type="signal peptide" evidence="1">
    <location>
        <begin position="1"/>
        <end position="17"/>
    </location>
</feature>
<name>A0A8H4PKH6_9HYPO</name>
<organism evidence="2 3">
    <name type="scientific">Ophiocordyceps sinensis</name>
    <dbReference type="NCBI Taxonomy" id="72228"/>
    <lineage>
        <taxon>Eukaryota</taxon>
        <taxon>Fungi</taxon>
        <taxon>Dikarya</taxon>
        <taxon>Ascomycota</taxon>
        <taxon>Pezizomycotina</taxon>
        <taxon>Sordariomycetes</taxon>
        <taxon>Hypocreomycetidae</taxon>
        <taxon>Hypocreales</taxon>
        <taxon>Ophiocordycipitaceae</taxon>
        <taxon>Ophiocordyceps</taxon>
    </lineage>
</organism>
<keyword evidence="3" id="KW-1185">Reference proteome</keyword>
<dbReference type="AlphaFoldDB" id="A0A8H4PKH6"/>
<dbReference type="EMBL" id="JAAVMX010000008">
    <property type="protein sequence ID" value="KAF4505118.1"/>
    <property type="molecule type" value="Genomic_DNA"/>
</dbReference>
<evidence type="ECO:0000313" key="3">
    <source>
        <dbReference type="Proteomes" id="UP000557566"/>
    </source>
</evidence>
<evidence type="ECO:0000256" key="1">
    <source>
        <dbReference type="SAM" id="SignalP"/>
    </source>
</evidence>
<gene>
    <name evidence="2" type="ORF">G6O67_007100</name>
</gene>
<keyword evidence="1" id="KW-0732">Signal</keyword>
<protein>
    <submittedName>
        <fullName evidence="2">Uncharacterized protein</fullName>
    </submittedName>
</protein>
<dbReference type="OrthoDB" id="4924937at2759"/>